<evidence type="ECO:0000313" key="3">
    <source>
        <dbReference type="Proteomes" id="UP000628710"/>
    </source>
</evidence>
<dbReference type="Proteomes" id="UP000628710">
    <property type="component" value="Unassembled WGS sequence"/>
</dbReference>
<protein>
    <submittedName>
        <fullName evidence="2">Hemagglutinin repeat-containing protein</fullName>
    </submittedName>
</protein>
<sequence>ITVGTQAVQSSEWSESSSGFRGILKDVVKTVAVVASSVGIDSEIKIGESRATRTDTLRQRTTTLAANDLDIDAQNNVALIGANVAVTDTATINANNVTIDAAQEQTVVTESHTEKTFSAEGPTLEEDQISLTSLIETEQTEKTTTTENTWAGSNITAGNLTINADQNVAILASDISVQNDADIQGENILVGGREDTTNTTHDSITETKTVTVGVKNAYVDVALAIRALDKAKDAVSDAKKAYNEAKTKVAEGRLPASDLDFYKVNLTAATANVANATLAITSAGATAAASTGTYGFYATAGATTQTDTTSTTSTQTNWNGSNISVGGNTSLTASNNLTVEGSTVDTAGQLALDAENIDIIAGKNTYSESTESHSEGTSANISLNFADGFSGVASVAGSGGVNASKSSSESQSTQQVNSGLSAGSIVSMSESLTIEGGNLNAGEIDITTDNLVVTSLQDTSTSSSKSSGGNVGFGGSGVSSVGINASKSEGERNWVDQQSGITGGTVNITAKDTSLTGAVIAAVDENGNSTDQLTLTTDTLTVADLQDTDTSKSMGIDLSLSADSTTVGANFNGHEKEQLTKATVGLGNVTVGGVSIDEQSEFADLNRKAADSQEITKDIERGGLNATATVDNRVFTEEGRNSIKKDVLDTREHAKEIAQAVEDVATTDQSVLEVFGNVQDYAKERIVLTQKAMDEAAQEKLKGEKGAEGSQEGMQALSDALSEEQGLASNANVEIYDGTQVDDNTLAIDKTAVNKTEVEGAYHEASGSILVNMDKTDMTDSSKVAATVVHEQTRHRLAQEGETGTLSRDDQTTIATNHGDRAGEVWSAYSGLAGISTKSTTSQTTWNATNKTSSVVQAGTAHIASIENTELKARQFNRNEASILDKARAAIKASPLTQEAQAQKIEQLEQLACAEVKCGAGISENDVEYATQFKGMQEAGETLKDNGQSLTSLLDELGVASTSTKEVGRVPRDVETEEFQYGLADTVNDFAARNEEKVDKVEQVSKVAAGAVGVAASTGLCSTGIGCLGGAVLGAASASAAVDGVNALSSEYTYQNGQRVADSFSTETHGGNHNPVLDATLGIAPNLLVAGGSLKAAQNSASNVLSMFDEAKVIGKQVASVSQTAVSPTMLNVVNGGVAGGMGGAASAEEGNKTQGALIGFSVGALTGLAPGPNGGIKTFAVGAFANGVGQGASLTAEEFQKNEATGFDFEYLKIIDPVQATTSGLAALGANKFVTKPIMNKVKDVPVTTPGVFSSRVLPKPLVAVTVAAGVEGGIIGAVDGNYNSVKKKVTEKINKVIEEIEK</sequence>
<accession>A0A934JPH1</accession>
<dbReference type="Gene3D" id="1.20.1600.10">
    <property type="entry name" value="Outer membrane efflux proteins (OEP)"/>
    <property type="match status" value="1"/>
</dbReference>
<feature type="non-terminal residue" evidence="2">
    <location>
        <position position="1"/>
    </location>
</feature>
<organism evidence="2 3">
    <name type="scientific">Marinomonas transparens</name>
    <dbReference type="NCBI Taxonomy" id="2795388"/>
    <lineage>
        <taxon>Bacteria</taxon>
        <taxon>Pseudomonadati</taxon>
        <taxon>Pseudomonadota</taxon>
        <taxon>Gammaproteobacteria</taxon>
        <taxon>Oceanospirillales</taxon>
        <taxon>Oceanospirillaceae</taxon>
        <taxon>Marinomonas</taxon>
    </lineage>
</organism>
<dbReference type="SUPFAM" id="SSF56954">
    <property type="entry name" value="Outer membrane efflux proteins (OEP)"/>
    <property type="match status" value="1"/>
</dbReference>
<dbReference type="GO" id="GO:0003824">
    <property type="term" value="F:catalytic activity"/>
    <property type="evidence" value="ECO:0007669"/>
    <property type="project" value="UniProtKB-ARBA"/>
</dbReference>
<keyword evidence="3" id="KW-1185">Reference proteome</keyword>
<comment type="caution">
    <text evidence="2">The sequence shown here is derived from an EMBL/GenBank/DDBJ whole genome shotgun (WGS) entry which is preliminary data.</text>
</comment>
<reference evidence="2" key="1">
    <citation type="submission" date="2020-12" db="EMBL/GenBank/DDBJ databases">
        <title>Marinomonas arctica sp. nov., a psychrotolerant bacterium isolated from the Arctic.</title>
        <authorList>
            <person name="Zhang Y."/>
        </authorList>
    </citation>
    <scope>NUCLEOTIDE SEQUENCE</scope>
    <source>
        <strain evidence="2">C1424</strain>
    </source>
</reference>
<dbReference type="RefSeq" id="WP_199470452.1">
    <property type="nucleotide sequence ID" value="NZ_JAEMNX010000052.1"/>
</dbReference>
<proteinExistence type="predicted"/>
<dbReference type="GO" id="GO:0015562">
    <property type="term" value="F:efflux transmembrane transporter activity"/>
    <property type="evidence" value="ECO:0007669"/>
    <property type="project" value="InterPro"/>
</dbReference>
<dbReference type="Pfam" id="PF13332">
    <property type="entry name" value="Fil_haemagg_2"/>
    <property type="match status" value="1"/>
</dbReference>
<gene>
    <name evidence="2" type="ORF">I8J31_20545</name>
</gene>
<name>A0A934JPH1_9GAMM</name>
<feature type="region of interest" description="Disordered" evidence="1">
    <location>
        <begin position="398"/>
        <end position="418"/>
    </location>
</feature>
<evidence type="ECO:0000313" key="2">
    <source>
        <dbReference type="EMBL" id="MBJ7540060.1"/>
    </source>
</evidence>
<dbReference type="EMBL" id="JAEMNX010000052">
    <property type="protein sequence ID" value="MBJ7540060.1"/>
    <property type="molecule type" value="Genomic_DNA"/>
</dbReference>
<evidence type="ECO:0000256" key="1">
    <source>
        <dbReference type="SAM" id="MobiDB-lite"/>
    </source>
</evidence>
<dbReference type="InterPro" id="IPR025157">
    <property type="entry name" value="Hemagglutinin_rpt"/>
</dbReference>